<feature type="domain" description="DUF7580" evidence="2">
    <location>
        <begin position="198"/>
        <end position="588"/>
    </location>
</feature>
<dbReference type="InterPro" id="IPR056002">
    <property type="entry name" value="DUF7580"/>
</dbReference>
<comment type="caution">
    <text evidence="3">The sequence shown here is derived from an EMBL/GenBank/DDBJ whole genome shotgun (WGS) entry which is preliminary data.</text>
</comment>
<organism evidence="3 4">
    <name type="scientific">Lepraria finkii</name>
    <dbReference type="NCBI Taxonomy" id="1340010"/>
    <lineage>
        <taxon>Eukaryota</taxon>
        <taxon>Fungi</taxon>
        <taxon>Dikarya</taxon>
        <taxon>Ascomycota</taxon>
        <taxon>Pezizomycotina</taxon>
        <taxon>Lecanoromycetes</taxon>
        <taxon>OSLEUM clade</taxon>
        <taxon>Lecanoromycetidae</taxon>
        <taxon>Lecanorales</taxon>
        <taxon>Lecanorineae</taxon>
        <taxon>Stereocaulaceae</taxon>
        <taxon>Lepraria</taxon>
    </lineage>
</organism>
<evidence type="ECO:0000313" key="4">
    <source>
        <dbReference type="Proteomes" id="UP001590951"/>
    </source>
</evidence>
<reference evidence="3 4" key="1">
    <citation type="submission" date="2024-09" db="EMBL/GenBank/DDBJ databases">
        <title>Rethinking Asexuality: The Enigmatic Case of Functional Sexual Genes in Lepraria (Stereocaulaceae).</title>
        <authorList>
            <person name="Doellman M."/>
            <person name="Sun Y."/>
            <person name="Barcenas-Pena A."/>
            <person name="Lumbsch H.T."/>
            <person name="Grewe F."/>
        </authorList>
    </citation>
    <scope>NUCLEOTIDE SEQUENCE [LARGE SCALE GENOMIC DNA]</scope>
    <source>
        <strain evidence="3 4">Grewe 0041</strain>
    </source>
</reference>
<evidence type="ECO:0000256" key="1">
    <source>
        <dbReference type="SAM" id="Coils"/>
    </source>
</evidence>
<protein>
    <recommendedName>
        <fullName evidence="2">DUF7580 domain-containing protein</fullName>
    </recommendedName>
</protein>
<dbReference type="EMBL" id="JBHFEH010000015">
    <property type="protein sequence ID" value="KAL2054481.1"/>
    <property type="molecule type" value="Genomic_DNA"/>
</dbReference>
<dbReference type="Pfam" id="PF24476">
    <property type="entry name" value="DUF7580"/>
    <property type="match status" value="1"/>
</dbReference>
<evidence type="ECO:0000259" key="2">
    <source>
        <dbReference type="Pfam" id="PF24476"/>
    </source>
</evidence>
<keyword evidence="4" id="KW-1185">Reference proteome</keyword>
<proteinExistence type="predicted"/>
<dbReference type="Proteomes" id="UP001590951">
    <property type="component" value="Unassembled WGS sequence"/>
</dbReference>
<accession>A0ABR4BCB9</accession>
<keyword evidence="1" id="KW-0175">Coiled coil</keyword>
<dbReference type="PANTHER" id="PTHR35186">
    <property type="entry name" value="ANK_REP_REGION DOMAIN-CONTAINING PROTEIN"/>
    <property type="match status" value="1"/>
</dbReference>
<feature type="coiled-coil region" evidence="1">
    <location>
        <begin position="156"/>
        <end position="183"/>
    </location>
</feature>
<gene>
    <name evidence="3" type="ORF">ABVK25_005229</name>
</gene>
<name>A0ABR4BCB9_9LECA</name>
<sequence>MVTGVETAGLVLAGFPLAMDGLGYMLKGLQAADFWRKYRRELNNYHRMLGCQRIFYLNTLEQLLDGIIEADEELGELVSDPRRASWWKPDYEKRLRVRLDRSYDQYFNVLEHMVDTLEDVREELGVPTTGTINWDDKSSIDREMQKLKLVISRGSVNKLLETMDKANKDLQELTNQNIQLETKRRKRGYKRLPTDYKVIRRRATSLYNVVVAGSSWNCPCRKYHVASLRLEPRPNWFDNRHTAAAPRLKFGVLFSRSHARSGGRGSCEWRKIEVEPIEIPVGTSHIGGNGVVLGSGQHILSVGGAQPSSTGIISRPAVAFSLPVRPSQPYPHSSPASSTLNPITDICTSVYQSALADGALGFLADDQVNQHRHEVSLVDTAQTSFEIHTESLESLLENSQPSLTRRTLTRRDRLYIAVTLASSVLQLDRTMWLKRQWKSSDIIFHYVEGRTSPLSHISFSDPYLSWKVASQDVEPNSSAETSSLHLMRSEPLFTLGLTLVELCFGRTLLEMQRPEEADLNKTLARLNTARRLLDSHKIFAEMGEKYETVVRTAIFCTFNMPDVSLDNDECQRAVYAEIVTPLTETLENFDNTTNSVT</sequence>
<evidence type="ECO:0000313" key="3">
    <source>
        <dbReference type="EMBL" id="KAL2054481.1"/>
    </source>
</evidence>
<dbReference type="PANTHER" id="PTHR35186:SF4">
    <property type="entry name" value="PRION-INHIBITION AND PROPAGATION HELO DOMAIN-CONTAINING PROTEIN"/>
    <property type="match status" value="1"/>
</dbReference>